<keyword evidence="2" id="KW-1185">Reference proteome</keyword>
<dbReference type="EMBL" id="CP013118">
    <property type="protein sequence ID" value="ALO16772.1"/>
    <property type="molecule type" value="Genomic_DNA"/>
</dbReference>
<evidence type="ECO:0008006" key="3">
    <source>
        <dbReference type="Google" id="ProtNLM"/>
    </source>
</evidence>
<dbReference type="STRING" id="1307839.L21SP5_03157"/>
<dbReference type="InterPro" id="IPR030959">
    <property type="entry name" value="GWxTD_dom"/>
</dbReference>
<dbReference type="NCBIfam" id="TIGR04514">
    <property type="entry name" value="GWxTD_dom"/>
    <property type="match status" value="1"/>
</dbReference>
<dbReference type="KEGG" id="blq:L21SP5_03157"/>
<dbReference type="Proteomes" id="UP000064893">
    <property type="component" value="Chromosome"/>
</dbReference>
<protein>
    <recommendedName>
        <fullName evidence="3">GWxTD domain-containing protein</fullName>
    </recommendedName>
</protein>
<organism evidence="1 2">
    <name type="scientific">Salinivirga cyanobacteriivorans</name>
    <dbReference type="NCBI Taxonomy" id="1307839"/>
    <lineage>
        <taxon>Bacteria</taxon>
        <taxon>Pseudomonadati</taxon>
        <taxon>Bacteroidota</taxon>
        <taxon>Bacteroidia</taxon>
        <taxon>Bacteroidales</taxon>
        <taxon>Salinivirgaceae</taxon>
        <taxon>Salinivirga</taxon>
    </lineage>
</organism>
<reference evidence="1 2" key="1">
    <citation type="submission" date="2015-11" db="EMBL/GenBank/DDBJ databases">
        <title>Description and complete genome sequence of a novel strain predominating in hypersaline microbial mats and representing a new family of the Bacteriodetes phylum.</title>
        <authorList>
            <person name="Spring S."/>
            <person name="Bunk B."/>
            <person name="Sproer C."/>
            <person name="Klenk H.-P."/>
        </authorList>
    </citation>
    <scope>NUCLEOTIDE SEQUENCE [LARGE SCALE GENOMIC DNA]</scope>
    <source>
        <strain evidence="1 2">L21-Spi-D4</strain>
    </source>
</reference>
<name>A0A0S2I3G2_9BACT</name>
<evidence type="ECO:0000313" key="2">
    <source>
        <dbReference type="Proteomes" id="UP000064893"/>
    </source>
</evidence>
<sequence length="507" mass="58273">MNRIVIIIAVMLSGLMLRAQTPTGYFHYAPFMDINGDPYLETYLAIAGNSVKYRDVEGEEDKVQASVEVTMIFKNGDIVKAYRKFNLKSAELDILKDGKPAFLNLERFALDNGTYNFELTLKDNYAKGEKFTYSDIITINIDSTDLAFSGITLAESIKPTQKRNQYTKSGFDIIPFVSNFYPDDVNELSFYAEIYNMDKAVGQDSVFLVTTYLEGNPTKRMYTEFAHKSRKTAAPINVIMKSFDISKLNSGNYNLVIEVRNSKNELLGQHKKFIQRANAEYNELDVDYTSIDISRTFAQEITNFNQLEDHIYAIYPIANRMEQKFILQDFKPGQMKLMQQFFYNFWKERNPANPEAEWNIYKDQLKIVQEHFGYGRRRGYATDLGRIYLKYGPPSSIREDHLGQQQIISGGGADQTMVDAVDYQIWHYYKVNGQTDRIFVFVKGLDKYSLGGEYVLLYTDVAGELSYDDGLNFNSVSGLLRDIDSQMLRDIQSESSRALSRFLSGQR</sequence>
<accession>A0A0S2I3G2</accession>
<proteinExistence type="predicted"/>
<gene>
    <name evidence="1" type="ORF">L21SP5_03157</name>
</gene>
<dbReference type="RefSeq" id="WP_057954123.1">
    <property type="nucleotide sequence ID" value="NZ_CP013118.1"/>
</dbReference>
<dbReference type="OrthoDB" id="1522692at2"/>
<dbReference type="AlphaFoldDB" id="A0A0S2I3G2"/>
<evidence type="ECO:0000313" key="1">
    <source>
        <dbReference type="EMBL" id="ALO16772.1"/>
    </source>
</evidence>